<evidence type="ECO:0008006" key="4">
    <source>
        <dbReference type="Google" id="ProtNLM"/>
    </source>
</evidence>
<comment type="caution">
    <text evidence="2">The sequence shown here is derived from an EMBL/GenBank/DDBJ whole genome shotgun (WGS) entry which is preliminary data.</text>
</comment>
<dbReference type="EMBL" id="JAFNEN010000302">
    <property type="protein sequence ID" value="KAG8186409.1"/>
    <property type="molecule type" value="Genomic_DNA"/>
</dbReference>
<evidence type="ECO:0000313" key="3">
    <source>
        <dbReference type="Proteomes" id="UP000827092"/>
    </source>
</evidence>
<dbReference type="Proteomes" id="UP000827092">
    <property type="component" value="Unassembled WGS sequence"/>
</dbReference>
<protein>
    <recommendedName>
        <fullName evidence="4">HTH CENPB-type domain-containing protein</fullName>
    </recommendedName>
</protein>
<accession>A0AAV6UQK0</accession>
<evidence type="ECO:0000256" key="1">
    <source>
        <dbReference type="SAM" id="MobiDB-lite"/>
    </source>
</evidence>
<dbReference type="AlphaFoldDB" id="A0AAV6UQK0"/>
<gene>
    <name evidence="2" type="ORF">JTE90_023140</name>
</gene>
<feature type="region of interest" description="Disordered" evidence="1">
    <location>
        <begin position="49"/>
        <end position="101"/>
    </location>
</feature>
<feature type="compositionally biased region" description="Basic residues" evidence="1">
    <location>
        <begin position="66"/>
        <end position="79"/>
    </location>
</feature>
<sequence>MTRSESPSWVAKNSCSQKSSKLNFVRGKVTQMAGKKWLAAFLKRDPLVAKRKSQKLNPGRAQKPTGGRRRNRDKGRRAHFNTLLPAQQHDSSTAALGQSCF</sequence>
<name>A0AAV6UQK0_9ARAC</name>
<proteinExistence type="predicted"/>
<keyword evidence="3" id="KW-1185">Reference proteome</keyword>
<feature type="compositionally biased region" description="Polar residues" evidence="1">
    <location>
        <begin position="84"/>
        <end position="101"/>
    </location>
</feature>
<organism evidence="2 3">
    <name type="scientific">Oedothorax gibbosus</name>
    <dbReference type="NCBI Taxonomy" id="931172"/>
    <lineage>
        <taxon>Eukaryota</taxon>
        <taxon>Metazoa</taxon>
        <taxon>Ecdysozoa</taxon>
        <taxon>Arthropoda</taxon>
        <taxon>Chelicerata</taxon>
        <taxon>Arachnida</taxon>
        <taxon>Araneae</taxon>
        <taxon>Araneomorphae</taxon>
        <taxon>Entelegynae</taxon>
        <taxon>Araneoidea</taxon>
        <taxon>Linyphiidae</taxon>
        <taxon>Erigoninae</taxon>
        <taxon>Oedothorax</taxon>
    </lineage>
</organism>
<evidence type="ECO:0000313" key="2">
    <source>
        <dbReference type="EMBL" id="KAG8186409.1"/>
    </source>
</evidence>
<reference evidence="2 3" key="1">
    <citation type="journal article" date="2022" name="Nat. Ecol. Evol.">
        <title>A masculinizing supergene underlies an exaggerated male reproductive morph in a spider.</title>
        <authorList>
            <person name="Hendrickx F."/>
            <person name="De Corte Z."/>
            <person name="Sonet G."/>
            <person name="Van Belleghem S.M."/>
            <person name="Kostlbacher S."/>
            <person name="Vangestel C."/>
        </authorList>
    </citation>
    <scope>NUCLEOTIDE SEQUENCE [LARGE SCALE GENOMIC DNA]</scope>
    <source>
        <strain evidence="2">W744_W776</strain>
    </source>
</reference>